<proteinExistence type="predicted"/>
<dbReference type="Proteomes" id="UP000535937">
    <property type="component" value="Unassembled WGS sequence"/>
</dbReference>
<dbReference type="GO" id="GO:0005504">
    <property type="term" value="F:fatty acid binding"/>
    <property type="evidence" value="ECO:0007669"/>
    <property type="project" value="TreeGrafter"/>
</dbReference>
<sequence>MLIKRDAKVQASADAPYLGADLARILLNKDRQPELACTEAWTKALLREPSFGQDESLGPQARFERTYRWLDIIRERINEELAIGPDEIVRDPRRLVCVTGLLSILDGAAWAVANIHYLLALRTVLEAADRSPAVKAVADEMLKGRTVGCFVLGELSTGTNAIAIETEARYEPQTREFVLNTPTAGSLKWMPNSWFQRERKVAVLFARLVTKGEDEGVFPFLVPLDSPGVEARWIGVEPTVNLDNSCTWLRDVRIPKDYLLVDSEIELTDEGEFRCTEPSRRRRLLRSIDRLSFARLSGSLTCITAAQAVVFLAVNGAREKRVFSPGSPGVSARDCSNFYLPLVDAVATMYALRLRYNSIVNGCSPKPSEEREQFMAREASILKAFVSLSTFEVIGICRQRTGSHGMFGANRILENLIGNHAIFTAEGESDVLLLKVGSDLVRGIDYKPPARARPGARSRLLSWLCRRELAVRRSLRVRMFLAQRRRPLTEVWKENTDELMRLGRIHAERLVAESLESAAREAQAKGGEAGGILHLLSQIYTSGLVLRDGAWFGGRPWASRRVLRGLARARLASAQALAPRLDELVEAFEIDNAIMRAPIGESKPLSELSKLLDGGIPKGHSVMQSYHESRHWGMRRCPATETGSEAVSVTPEGD</sequence>
<accession>A0A7W4ZA19</accession>
<dbReference type="InterPro" id="IPR046373">
    <property type="entry name" value="Acyl-CoA_Oxase/DH_mid-dom_sf"/>
</dbReference>
<dbReference type="RefSeq" id="WP_183461431.1">
    <property type="nucleotide sequence ID" value="NZ_JACHWZ010000014.1"/>
</dbReference>
<dbReference type="InterPro" id="IPR012258">
    <property type="entry name" value="Acyl-CoA_oxidase"/>
</dbReference>
<dbReference type="AlphaFoldDB" id="A0A7W4ZA19"/>
<name>A0A7W4ZA19_9GAMM</name>
<dbReference type="InterPro" id="IPR009100">
    <property type="entry name" value="AcylCoA_DH/oxidase_NM_dom_sf"/>
</dbReference>
<dbReference type="GO" id="GO:0071949">
    <property type="term" value="F:FAD binding"/>
    <property type="evidence" value="ECO:0007669"/>
    <property type="project" value="InterPro"/>
</dbReference>
<dbReference type="SUPFAM" id="SSF47203">
    <property type="entry name" value="Acyl-CoA dehydrogenase C-terminal domain-like"/>
    <property type="match status" value="2"/>
</dbReference>
<dbReference type="GO" id="GO:0055088">
    <property type="term" value="P:lipid homeostasis"/>
    <property type="evidence" value="ECO:0007669"/>
    <property type="project" value="TreeGrafter"/>
</dbReference>
<protein>
    <submittedName>
        <fullName evidence="1">Acyl-CoA oxidase</fullName>
        <ecNumber evidence="1">1.3.3.6</ecNumber>
    </submittedName>
</protein>
<reference evidence="1 2" key="1">
    <citation type="submission" date="2020-08" db="EMBL/GenBank/DDBJ databases">
        <title>Genomic Encyclopedia of Type Strains, Phase III (KMG-III): the genomes of soil and plant-associated and newly described type strains.</title>
        <authorList>
            <person name="Whitman W."/>
        </authorList>
    </citation>
    <scope>NUCLEOTIDE SEQUENCE [LARGE SCALE GENOMIC DNA]</scope>
    <source>
        <strain evidence="1 2">CECT 8799</strain>
    </source>
</reference>
<keyword evidence="1" id="KW-0560">Oxidoreductase</keyword>
<keyword evidence="2" id="KW-1185">Reference proteome</keyword>
<evidence type="ECO:0000313" key="2">
    <source>
        <dbReference type="Proteomes" id="UP000535937"/>
    </source>
</evidence>
<organism evidence="1 2">
    <name type="scientific">Microbulbifer rhizosphaerae</name>
    <dbReference type="NCBI Taxonomy" id="1562603"/>
    <lineage>
        <taxon>Bacteria</taxon>
        <taxon>Pseudomonadati</taxon>
        <taxon>Pseudomonadota</taxon>
        <taxon>Gammaproteobacteria</taxon>
        <taxon>Cellvibrionales</taxon>
        <taxon>Microbulbiferaceae</taxon>
        <taxon>Microbulbifer</taxon>
    </lineage>
</organism>
<dbReference type="SUPFAM" id="SSF56645">
    <property type="entry name" value="Acyl-CoA dehydrogenase NM domain-like"/>
    <property type="match status" value="1"/>
</dbReference>
<dbReference type="EC" id="1.3.3.6" evidence="1"/>
<gene>
    <name evidence="1" type="ORF">FHS09_003122</name>
</gene>
<dbReference type="PANTHER" id="PTHR10909:SF382">
    <property type="entry name" value="ACYL-COENZYME A OXIDASE"/>
    <property type="match status" value="1"/>
</dbReference>
<dbReference type="PANTHER" id="PTHR10909">
    <property type="entry name" value="ELECTRON TRANSPORT OXIDOREDUCTASE"/>
    <property type="match status" value="1"/>
</dbReference>
<dbReference type="GO" id="GO:0003997">
    <property type="term" value="F:acyl-CoA oxidase activity"/>
    <property type="evidence" value="ECO:0007669"/>
    <property type="project" value="UniProtKB-EC"/>
</dbReference>
<comment type="caution">
    <text evidence="1">The sequence shown here is derived from an EMBL/GenBank/DDBJ whole genome shotgun (WGS) entry which is preliminary data.</text>
</comment>
<dbReference type="Gene3D" id="2.40.110.10">
    <property type="entry name" value="Butyryl-CoA Dehydrogenase, subunit A, domain 2"/>
    <property type="match status" value="1"/>
</dbReference>
<dbReference type="GO" id="GO:0033540">
    <property type="term" value="P:fatty acid beta-oxidation using acyl-CoA oxidase"/>
    <property type="evidence" value="ECO:0007669"/>
    <property type="project" value="TreeGrafter"/>
</dbReference>
<evidence type="ECO:0000313" key="1">
    <source>
        <dbReference type="EMBL" id="MBB3062277.1"/>
    </source>
</evidence>
<dbReference type="Gene3D" id="1.20.140.10">
    <property type="entry name" value="Butyryl-CoA Dehydrogenase, subunit A, domain 3"/>
    <property type="match status" value="2"/>
</dbReference>
<dbReference type="InterPro" id="IPR036250">
    <property type="entry name" value="AcylCo_DH-like_C"/>
</dbReference>
<dbReference type="EMBL" id="JACHWZ010000014">
    <property type="protein sequence ID" value="MBB3062277.1"/>
    <property type="molecule type" value="Genomic_DNA"/>
</dbReference>